<evidence type="ECO:0000313" key="7">
    <source>
        <dbReference type="Proteomes" id="UP000280417"/>
    </source>
</evidence>
<dbReference type="AlphaFoldDB" id="A0A662DEH1"/>
<proteinExistence type="predicted"/>
<dbReference type="PROSITE" id="PS51077">
    <property type="entry name" value="HTH_ICLR"/>
    <property type="match status" value="1"/>
</dbReference>
<dbReference type="Pfam" id="PF01614">
    <property type="entry name" value="IclR_C"/>
    <property type="match status" value="1"/>
</dbReference>
<keyword evidence="3" id="KW-0804">Transcription</keyword>
<dbReference type="InterPro" id="IPR036390">
    <property type="entry name" value="WH_DNA-bd_sf"/>
</dbReference>
<dbReference type="SUPFAM" id="SSF46785">
    <property type="entry name" value="Winged helix' DNA-binding domain"/>
    <property type="match status" value="1"/>
</dbReference>
<name>A0A662DEH1_UNCAE</name>
<evidence type="ECO:0000256" key="2">
    <source>
        <dbReference type="ARBA" id="ARBA00023125"/>
    </source>
</evidence>
<keyword evidence="1" id="KW-0805">Transcription regulation</keyword>
<evidence type="ECO:0000259" key="5">
    <source>
        <dbReference type="PROSITE" id="PS51078"/>
    </source>
</evidence>
<keyword evidence="2" id="KW-0238">DNA-binding</keyword>
<dbReference type="SMART" id="SM00346">
    <property type="entry name" value="HTH_ICLR"/>
    <property type="match status" value="1"/>
</dbReference>
<dbReference type="SUPFAM" id="SSF55781">
    <property type="entry name" value="GAF domain-like"/>
    <property type="match status" value="1"/>
</dbReference>
<dbReference type="Gene3D" id="3.30.450.40">
    <property type="match status" value="1"/>
</dbReference>
<dbReference type="Gene3D" id="1.10.10.10">
    <property type="entry name" value="Winged helix-like DNA-binding domain superfamily/Winged helix DNA-binding domain"/>
    <property type="match status" value="1"/>
</dbReference>
<sequence length="169" mass="19680">MKKVKSVSRAIQILNCFSFEKPTLSLKEISELSNLSKPTVLRILRTFEEKEFIEKDKNGKYRLGLQIYKLGNIFFYNLDIETIAEPYLKQLANNTSKTVHLGVMDKDKALILDKIEPDEQSIRIMMSRRGRNVPLHCTGIGKVLLAFQPYEKRKTLLEHMELKKYTENT</sequence>
<feature type="domain" description="HTH iclR-type" evidence="4">
    <location>
        <begin position="4"/>
        <end position="65"/>
    </location>
</feature>
<dbReference type="Proteomes" id="UP000280417">
    <property type="component" value="Unassembled WGS sequence"/>
</dbReference>
<organism evidence="6 7">
    <name type="scientific">Aerophobetes bacterium</name>
    <dbReference type="NCBI Taxonomy" id="2030807"/>
    <lineage>
        <taxon>Bacteria</taxon>
        <taxon>Candidatus Aerophobota</taxon>
    </lineage>
</organism>
<dbReference type="PROSITE" id="PS51078">
    <property type="entry name" value="ICLR_ED"/>
    <property type="match status" value="1"/>
</dbReference>
<reference evidence="6 7" key="1">
    <citation type="submission" date="2018-06" db="EMBL/GenBank/DDBJ databases">
        <title>Extensive metabolic versatility and redundancy in microbially diverse, dynamic hydrothermal sediments.</title>
        <authorList>
            <person name="Dombrowski N."/>
            <person name="Teske A."/>
            <person name="Baker B.J."/>
        </authorList>
    </citation>
    <scope>NUCLEOTIDE SEQUENCE [LARGE SCALE GENOMIC DNA]</scope>
    <source>
        <strain evidence="6">B3_G15</strain>
    </source>
</reference>
<dbReference type="Pfam" id="PF09339">
    <property type="entry name" value="HTH_IclR"/>
    <property type="match status" value="1"/>
</dbReference>
<dbReference type="InterPro" id="IPR029016">
    <property type="entry name" value="GAF-like_dom_sf"/>
</dbReference>
<dbReference type="GO" id="GO:0003700">
    <property type="term" value="F:DNA-binding transcription factor activity"/>
    <property type="evidence" value="ECO:0007669"/>
    <property type="project" value="TreeGrafter"/>
</dbReference>
<feature type="domain" description="IclR-ED" evidence="5">
    <location>
        <begin position="66"/>
        <end position="169"/>
    </location>
</feature>
<evidence type="ECO:0000256" key="3">
    <source>
        <dbReference type="ARBA" id="ARBA00023163"/>
    </source>
</evidence>
<dbReference type="EMBL" id="QMQA01000153">
    <property type="protein sequence ID" value="RLE12589.1"/>
    <property type="molecule type" value="Genomic_DNA"/>
</dbReference>
<evidence type="ECO:0000313" key="6">
    <source>
        <dbReference type="EMBL" id="RLE12589.1"/>
    </source>
</evidence>
<dbReference type="InterPro" id="IPR014757">
    <property type="entry name" value="Tscrpt_reg_IclR_C"/>
</dbReference>
<comment type="caution">
    <text evidence="6">The sequence shown here is derived from an EMBL/GenBank/DDBJ whole genome shotgun (WGS) entry which is preliminary data.</text>
</comment>
<evidence type="ECO:0000259" key="4">
    <source>
        <dbReference type="PROSITE" id="PS51077"/>
    </source>
</evidence>
<accession>A0A662DEH1</accession>
<dbReference type="InterPro" id="IPR036388">
    <property type="entry name" value="WH-like_DNA-bd_sf"/>
</dbReference>
<dbReference type="GO" id="GO:0045892">
    <property type="term" value="P:negative regulation of DNA-templated transcription"/>
    <property type="evidence" value="ECO:0007669"/>
    <property type="project" value="TreeGrafter"/>
</dbReference>
<feature type="non-terminal residue" evidence="6">
    <location>
        <position position="169"/>
    </location>
</feature>
<dbReference type="PANTHER" id="PTHR30136:SF35">
    <property type="entry name" value="HTH-TYPE TRANSCRIPTIONAL REGULATOR RV1719"/>
    <property type="match status" value="1"/>
</dbReference>
<protein>
    <submittedName>
        <fullName evidence="6">IclR family transcriptional regulator</fullName>
    </submittedName>
</protein>
<gene>
    <name evidence="6" type="ORF">DRJ04_05915</name>
</gene>
<dbReference type="PANTHER" id="PTHR30136">
    <property type="entry name" value="HELIX-TURN-HELIX TRANSCRIPTIONAL REGULATOR, ICLR FAMILY"/>
    <property type="match status" value="1"/>
</dbReference>
<dbReference type="GO" id="GO:0003677">
    <property type="term" value="F:DNA binding"/>
    <property type="evidence" value="ECO:0007669"/>
    <property type="project" value="UniProtKB-KW"/>
</dbReference>
<evidence type="ECO:0000256" key="1">
    <source>
        <dbReference type="ARBA" id="ARBA00023015"/>
    </source>
</evidence>
<dbReference type="InterPro" id="IPR005471">
    <property type="entry name" value="Tscrpt_reg_IclR_N"/>
</dbReference>
<dbReference type="InterPro" id="IPR050707">
    <property type="entry name" value="HTH_MetabolicPath_Reg"/>
</dbReference>